<dbReference type="SUPFAM" id="SSF53335">
    <property type="entry name" value="S-adenosyl-L-methionine-dependent methyltransferases"/>
    <property type="match status" value="1"/>
</dbReference>
<dbReference type="RefSeq" id="WP_109270930.1">
    <property type="nucleotide sequence ID" value="NZ_QFFF01000001.1"/>
</dbReference>
<proteinExistence type="predicted"/>
<sequence length="248" mass="27358">MTSRETTGILPRAQAGTEWAKHERTIREWATLFAFGPINTPWLLKSLYGGSQERKRALLEKLDLPADALPHLGSWKADVGLLHLVADHILDRRPKVVVEFGAGASTLIVARALQMAGGGTHIAFDQHKEFVEATGDWLAEHGLSADLRAVPLVPSPGGWPGMWYDHEPLPDAIDFMLIDGPPWTIHPFTRGAAATLFGRITPGGVVMLDDGARPGERVVARRWRKLWPDFDFDLVKSGTKGTLIGRRR</sequence>
<evidence type="ECO:0000313" key="2">
    <source>
        <dbReference type="Proteomes" id="UP000245916"/>
    </source>
</evidence>
<gene>
    <name evidence="1" type="ORF">DF286_07885</name>
</gene>
<dbReference type="OrthoDB" id="823440at2"/>
<comment type="caution">
    <text evidence="1">The sequence shown here is derived from an EMBL/GenBank/DDBJ whole genome shotgun (WGS) entry which is preliminary data.</text>
</comment>
<evidence type="ECO:0008006" key="3">
    <source>
        <dbReference type="Google" id="ProtNLM"/>
    </source>
</evidence>
<organism evidence="1 2">
    <name type="scientific">Allosphingosinicella humi</name>
    <dbReference type="NCBI Taxonomy" id="2068657"/>
    <lineage>
        <taxon>Bacteria</taxon>
        <taxon>Pseudomonadati</taxon>
        <taxon>Pseudomonadota</taxon>
        <taxon>Alphaproteobacteria</taxon>
        <taxon>Sphingomonadales</taxon>
        <taxon>Sphingomonadaceae</taxon>
        <taxon>Allosphingosinicella</taxon>
    </lineage>
</organism>
<dbReference type="EMBL" id="QFFF01000001">
    <property type="protein sequence ID" value="PWG02791.1"/>
    <property type="molecule type" value="Genomic_DNA"/>
</dbReference>
<accession>A0A2U2J3E3</accession>
<dbReference type="Proteomes" id="UP000245916">
    <property type="component" value="Unassembled WGS sequence"/>
</dbReference>
<evidence type="ECO:0000313" key="1">
    <source>
        <dbReference type="EMBL" id="PWG02791.1"/>
    </source>
</evidence>
<dbReference type="Pfam" id="PF13578">
    <property type="entry name" value="Methyltransf_24"/>
    <property type="match status" value="1"/>
</dbReference>
<dbReference type="Gene3D" id="3.40.50.150">
    <property type="entry name" value="Vaccinia Virus protein VP39"/>
    <property type="match status" value="1"/>
</dbReference>
<protein>
    <recommendedName>
        <fullName evidence="3">Class I SAM-dependent methyltransferase</fullName>
    </recommendedName>
</protein>
<dbReference type="AlphaFoldDB" id="A0A2U2J3E3"/>
<reference evidence="1 2" key="1">
    <citation type="submission" date="2018-05" db="EMBL/GenBank/DDBJ databases">
        <title>Genome of Sphingosinicella humi QZX222.</title>
        <authorList>
            <person name="Qiao Z."/>
            <person name="Wang G."/>
        </authorList>
    </citation>
    <scope>NUCLEOTIDE SEQUENCE [LARGE SCALE GENOMIC DNA]</scope>
    <source>
        <strain evidence="1 2">QZX222</strain>
    </source>
</reference>
<name>A0A2U2J3E3_9SPHN</name>
<keyword evidence="2" id="KW-1185">Reference proteome</keyword>
<dbReference type="InterPro" id="IPR029063">
    <property type="entry name" value="SAM-dependent_MTases_sf"/>
</dbReference>